<dbReference type="AlphaFoldDB" id="A0AAV3YXR5"/>
<protein>
    <submittedName>
        <fullName evidence="2">Uncharacterized protein</fullName>
    </submittedName>
</protein>
<keyword evidence="1" id="KW-0812">Transmembrane</keyword>
<evidence type="ECO:0000313" key="2">
    <source>
        <dbReference type="EMBL" id="GFN88009.1"/>
    </source>
</evidence>
<comment type="caution">
    <text evidence="2">The sequence shown here is derived from an EMBL/GenBank/DDBJ whole genome shotgun (WGS) entry which is preliminary data.</text>
</comment>
<organism evidence="2 3">
    <name type="scientific">Plakobranchus ocellatus</name>
    <dbReference type="NCBI Taxonomy" id="259542"/>
    <lineage>
        <taxon>Eukaryota</taxon>
        <taxon>Metazoa</taxon>
        <taxon>Spiralia</taxon>
        <taxon>Lophotrochozoa</taxon>
        <taxon>Mollusca</taxon>
        <taxon>Gastropoda</taxon>
        <taxon>Heterobranchia</taxon>
        <taxon>Euthyneura</taxon>
        <taxon>Panpulmonata</taxon>
        <taxon>Sacoglossa</taxon>
        <taxon>Placobranchoidea</taxon>
        <taxon>Plakobranchidae</taxon>
        <taxon>Plakobranchus</taxon>
    </lineage>
</organism>
<accession>A0AAV3YXR5</accession>
<proteinExistence type="predicted"/>
<evidence type="ECO:0000256" key="1">
    <source>
        <dbReference type="SAM" id="Phobius"/>
    </source>
</evidence>
<reference evidence="2 3" key="1">
    <citation type="journal article" date="2021" name="Elife">
        <title>Chloroplast acquisition without the gene transfer in kleptoplastic sea slugs, Plakobranchus ocellatus.</title>
        <authorList>
            <person name="Maeda T."/>
            <person name="Takahashi S."/>
            <person name="Yoshida T."/>
            <person name="Shimamura S."/>
            <person name="Takaki Y."/>
            <person name="Nagai Y."/>
            <person name="Toyoda A."/>
            <person name="Suzuki Y."/>
            <person name="Arimoto A."/>
            <person name="Ishii H."/>
            <person name="Satoh N."/>
            <person name="Nishiyama T."/>
            <person name="Hasebe M."/>
            <person name="Maruyama T."/>
            <person name="Minagawa J."/>
            <person name="Obokata J."/>
            <person name="Shigenobu S."/>
        </authorList>
    </citation>
    <scope>NUCLEOTIDE SEQUENCE [LARGE SCALE GENOMIC DNA]</scope>
</reference>
<keyword evidence="1" id="KW-1133">Transmembrane helix</keyword>
<feature type="transmembrane region" description="Helical" evidence="1">
    <location>
        <begin position="175"/>
        <end position="200"/>
    </location>
</feature>
<dbReference type="EMBL" id="BLXT01001819">
    <property type="protein sequence ID" value="GFN88009.1"/>
    <property type="molecule type" value="Genomic_DNA"/>
</dbReference>
<evidence type="ECO:0000313" key="3">
    <source>
        <dbReference type="Proteomes" id="UP000735302"/>
    </source>
</evidence>
<keyword evidence="3" id="KW-1185">Reference proteome</keyword>
<sequence length="271" mass="29791">MAYLLTPALAACPQSLELEPERRNRYRSRWGAGKVISGQAVRGGARTRNHIVRGPCRFQGGFSNDFTTKALSDFDCRIPAGKFVLVTRRSQLALPMKHHSVPRSEFSRHAARLSVPAALPVPRTVPLLLTGPGKLRRHGNVDMGKKARARGAHCECQASPGPGVFHQGNFFAESLGAFALCVRGVCLVLIMTAVFVSVLSQNGRCHRHNRLQTNFQLTPTLGSVCSGAESHKRQQVCPTHRYWRLSNGEIHPAQLEPDLSPLALRTRPSPQ</sequence>
<keyword evidence="1" id="KW-0472">Membrane</keyword>
<name>A0AAV3YXR5_9GAST</name>
<gene>
    <name evidence="2" type="ORF">PoB_001451500</name>
</gene>
<dbReference type="Proteomes" id="UP000735302">
    <property type="component" value="Unassembled WGS sequence"/>
</dbReference>